<comment type="catalytic activity">
    <reaction evidence="5 6">
        <text>L-arginyl-[protein] + NAD(+) = N(omega)-(ADP-D-ribosyl)-L-arginyl-[protein] + nicotinamide + H(+)</text>
        <dbReference type="Rhea" id="RHEA:19149"/>
        <dbReference type="Rhea" id="RHEA-COMP:10532"/>
        <dbReference type="Rhea" id="RHEA-COMP:15087"/>
        <dbReference type="ChEBI" id="CHEBI:15378"/>
        <dbReference type="ChEBI" id="CHEBI:17154"/>
        <dbReference type="ChEBI" id="CHEBI:29965"/>
        <dbReference type="ChEBI" id="CHEBI:57540"/>
        <dbReference type="ChEBI" id="CHEBI:142554"/>
        <dbReference type="EC" id="2.4.2.31"/>
    </reaction>
</comment>
<dbReference type="InterPro" id="IPR000768">
    <property type="entry name" value="ART"/>
</dbReference>
<dbReference type="EC" id="2.4.2.31" evidence="6"/>
<dbReference type="PANTHER" id="PTHR24114:SF2">
    <property type="entry name" value="F-BOX DOMAIN-CONTAINING PROTEIN-RELATED"/>
    <property type="match status" value="1"/>
</dbReference>
<evidence type="ECO:0000313" key="8">
    <source>
        <dbReference type="Proteomes" id="UP000663852"/>
    </source>
</evidence>
<name>A0A815NBY8_ADIRI</name>
<dbReference type="InterPro" id="IPR052394">
    <property type="entry name" value="LRR-containing"/>
</dbReference>
<dbReference type="AlphaFoldDB" id="A0A815NBY8"/>
<sequence>MATRSDIDQSIETRRFLDVTEELLEILPPIEKLEDTPTFSLDQAIVSLEAVVPDIKLMLETIQSIHSKPEDALSRDESNSIWLYTLEWEPSQISVSNLLNETLRCEDRRKLEPWLPFLRLFLTAFSHLPSANFTIYRGANMDLSAKYRVGEKITWWGFSSCINKTNHMERKLNLNKSGKRTLFSIDSFSARDIRRFSMQENNEQVLLPPGSQFLVINSFDKGRGFHMIELKEIQSEYDIMAQLRLPTNTTFDDTPFEPISVVSLSKKRLPAALPNLRLEERLSEYYAQNPKVDLKSMQLFDSDMDVVASEFIVNKQCFELNLCGNRITPHGISILAHALRGNKTLAILNLSANQMGDVGVKLLTKELRTNTQTLTILNLAWNEIGDAGTKLFAKVLRNNMTLSTLDISRNEIGNMGIEPLAEALKVNTTLTTLNLSWNHIGPSGGKSISELLLTNMTLVTLDLSWNCLEPEGAKILAEALRTNTTLTTLNLSWNGIKAAGAKSIAESLLINKALTTLDLSWNYIESVGAKTLAEALRTNTALTAFNLSWNGIGAIGARSLSEALRINTTLSVLDISRNGIGDIGADSLEKALRTNNTLTMLDVSYNEIGITGAKSFSEALQRNATIKWLKLGGNRMGMIGEELLASACDRVEL</sequence>
<dbReference type="SUPFAM" id="SSF56399">
    <property type="entry name" value="ADP-ribosylation"/>
    <property type="match status" value="1"/>
</dbReference>
<accession>A0A815NBY8</accession>
<protein>
    <recommendedName>
        <fullName evidence="6">NAD(P)(+)--arginine ADP-ribosyltransferase</fullName>
        <ecNumber evidence="6">2.4.2.31</ecNumber>
    </recommendedName>
    <alternativeName>
        <fullName evidence="6">Mono(ADP-ribosyl)transferase</fullName>
    </alternativeName>
</protein>
<comment type="caution">
    <text evidence="7">The sequence shown here is derived from an EMBL/GenBank/DDBJ whole genome shotgun (WGS) entry which is preliminary data.</text>
</comment>
<dbReference type="GO" id="GO:0016779">
    <property type="term" value="F:nucleotidyltransferase activity"/>
    <property type="evidence" value="ECO:0007669"/>
    <property type="project" value="UniProtKB-KW"/>
</dbReference>
<dbReference type="EMBL" id="CAJNOJ010000395">
    <property type="protein sequence ID" value="CAF1431858.1"/>
    <property type="molecule type" value="Genomic_DNA"/>
</dbReference>
<keyword evidence="3 6" id="KW-0808">Transferase</keyword>
<evidence type="ECO:0000313" key="7">
    <source>
        <dbReference type="EMBL" id="CAF1431858.1"/>
    </source>
</evidence>
<evidence type="ECO:0000256" key="2">
    <source>
        <dbReference type="ARBA" id="ARBA00022676"/>
    </source>
</evidence>
<proteinExistence type="inferred from homology"/>
<keyword evidence="4" id="KW-0548">Nucleotidyltransferase</keyword>
<dbReference type="Proteomes" id="UP000663852">
    <property type="component" value="Unassembled WGS sequence"/>
</dbReference>
<dbReference type="Pfam" id="PF13516">
    <property type="entry name" value="LRR_6"/>
    <property type="match status" value="10"/>
</dbReference>
<dbReference type="SUPFAM" id="SSF52047">
    <property type="entry name" value="RNI-like"/>
    <property type="match status" value="1"/>
</dbReference>
<dbReference type="Gene3D" id="3.80.10.10">
    <property type="entry name" value="Ribonuclease Inhibitor"/>
    <property type="match status" value="4"/>
</dbReference>
<comment type="similarity">
    <text evidence="1 6">Belongs to the Arg-specific ADP-ribosyltransferase family.</text>
</comment>
<evidence type="ECO:0000256" key="5">
    <source>
        <dbReference type="ARBA" id="ARBA00047597"/>
    </source>
</evidence>
<dbReference type="InterPro" id="IPR001611">
    <property type="entry name" value="Leu-rich_rpt"/>
</dbReference>
<evidence type="ECO:0000256" key="1">
    <source>
        <dbReference type="ARBA" id="ARBA00009558"/>
    </source>
</evidence>
<keyword evidence="6" id="KW-0520">NAD</keyword>
<dbReference type="Gene3D" id="3.90.176.10">
    <property type="entry name" value="Toxin ADP-ribosyltransferase, Chain A, domain 1"/>
    <property type="match status" value="1"/>
</dbReference>
<dbReference type="Pfam" id="PF01129">
    <property type="entry name" value="ART"/>
    <property type="match status" value="1"/>
</dbReference>
<dbReference type="InterPro" id="IPR032675">
    <property type="entry name" value="LRR_dom_sf"/>
</dbReference>
<gene>
    <name evidence="7" type="ORF">EDS130_LOCUS38259</name>
</gene>
<evidence type="ECO:0000256" key="6">
    <source>
        <dbReference type="RuleBase" id="RU361228"/>
    </source>
</evidence>
<evidence type="ECO:0000256" key="3">
    <source>
        <dbReference type="ARBA" id="ARBA00022679"/>
    </source>
</evidence>
<keyword evidence="2 6" id="KW-0328">Glycosyltransferase</keyword>
<dbReference type="GO" id="GO:0106274">
    <property type="term" value="F:NAD+-protein-arginine ADP-ribosyltransferase activity"/>
    <property type="evidence" value="ECO:0007669"/>
    <property type="project" value="UniProtKB-EC"/>
</dbReference>
<dbReference type="PANTHER" id="PTHR24114">
    <property type="entry name" value="LEUCINE RICH REPEAT FAMILY PROTEIN"/>
    <property type="match status" value="1"/>
</dbReference>
<evidence type="ECO:0000256" key="4">
    <source>
        <dbReference type="ARBA" id="ARBA00022695"/>
    </source>
</evidence>
<keyword evidence="6" id="KW-0521">NADP</keyword>
<dbReference type="OrthoDB" id="272549at2759"/>
<reference evidence="7" key="1">
    <citation type="submission" date="2021-02" db="EMBL/GenBank/DDBJ databases">
        <authorList>
            <person name="Nowell W R."/>
        </authorList>
    </citation>
    <scope>NUCLEOTIDE SEQUENCE</scope>
</reference>
<dbReference type="PROSITE" id="PS51996">
    <property type="entry name" value="TR_MART"/>
    <property type="match status" value="1"/>
</dbReference>
<dbReference type="SMART" id="SM00368">
    <property type="entry name" value="LRR_RI"/>
    <property type="match status" value="12"/>
</dbReference>
<organism evidence="7 8">
    <name type="scientific">Adineta ricciae</name>
    <name type="common">Rotifer</name>
    <dbReference type="NCBI Taxonomy" id="249248"/>
    <lineage>
        <taxon>Eukaryota</taxon>
        <taxon>Metazoa</taxon>
        <taxon>Spiralia</taxon>
        <taxon>Gnathifera</taxon>
        <taxon>Rotifera</taxon>
        <taxon>Eurotatoria</taxon>
        <taxon>Bdelloidea</taxon>
        <taxon>Adinetida</taxon>
        <taxon>Adinetidae</taxon>
        <taxon>Adineta</taxon>
    </lineage>
</organism>